<protein>
    <submittedName>
        <fullName evidence="4">Pirin family protein</fullName>
    </submittedName>
</protein>
<evidence type="ECO:0000313" key="4">
    <source>
        <dbReference type="EMBL" id="RNL75451.1"/>
    </source>
</evidence>
<comment type="similarity">
    <text evidence="1 2">Belongs to the pirin family.</text>
</comment>
<dbReference type="Pfam" id="PF02678">
    <property type="entry name" value="Pirin"/>
    <property type="match status" value="1"/>
</dbReference>
<dbReference type="EMBL" id="RJSG01000006">
    <property type="protein sequence ID" value="RNL75451.1"/>
    <property type="molecule type" value="Genomic_DNA"/>
</dbReference>
<dbReference type="SUPFAM" id="SSF51182">
    <property type="entry name" value="RmlC-like cupins"/>
    <property type="match status" value="1"/>
</dbReference>
<dbReference type="InterPro" id="IPR012093">
    <property type="entry name" value="Pirin"/>
</dbReference>
<evidence type="ECO:0000259" key="3">
    <source>
        <dbReference type="Pfam" id="PF02678"/>
    </source>
</evidence>
<sequence>MSSIVRAGNRFLTEAEGRSTRHLFSFGAHYDPSRLGFAAMVAHNDETLPPGTGYPEHPHSELEIVTWVLTGALRHTDSGGRSGVLLPGDVQRISTGTGIVHAEITEPGVETRFLQTWLRPDEAGRVPSYGLDRGAPDADLSEVVSPGDLGTARARLLLGTPTRSAELPDAPALHLFVVDGRFRLAGADLAAGDSALLNGTDPRTLEVLEPGPVAVWAFGV</sequence>
<comment type="caution">
    <text evidence="4">The sequence shown here is derived from an EMBL/GenBank/DDBJ whole genome shotgun (WGS) entry which is preliminary data.</text>
</comment>
<dbReference type="RefSeq" id="WP_123235639.1">
    <property type="nucleotide sequence ID" value="NZ_RJSG01000006.1"/>
</dbReference>
<evidence type="ECO:0000256" key="1">
    <source>
        <dbReference type="ARBA" id="ARBA00008416"/>
    </source>
</evidence>
<proteinExistence type="inferred from homology"/>
<dbReference type="InterPro" id="IPR011051">
    <property type="entry name" value="RmlC_Cupin_sf"/>
</dbReference>
<dbReference type="PANTHER" id="PTHR43212">
    <property type="entry name" value="QUERCETIN 2,3-DIOXYGENASE"/>
    <property type="match status" value="1"/>
</dbReference>
<dbReference type="Gene3D" id="2.60.120.10">
    <property type="entry name" value="Jelly Rolls"/>
    <property type="match status" value="1"/>
</dbReference>
<dbReference type="OrthoDB" id="321327at2"/>
<feature type="domain" description="Pirin N-terminal" evidence="3">
    <location>
        <begin position="15"/>
        <end position="118"/>
    </location>
</feature>
<gene>
    <name evidence="4" type="ORF">EFL95_18770</name>
</gene>
<name>A0A3N0DJ71_9ACTN</name>
<dbReference type="AlphaFoldDB" id="A0A3N0DJ71"/>
<organism evidence="4 5">
    <name type="scientific">Nocardioides marmorisolisilvae</name>
    <dbReference type="NCBI Taxonomy" id="1542737"/>
    <lineage>
        <taxon>Bacteria</taxon>
        <taxon>Bacillati</taxon>
        <taxon>Actinomycetota</taxon>
        <taxon>Actinomycetes</taxon>
        <taxon>Propionibacteriales</taxon>
        <taxon>Nocardioidaceae</taxon>
        <taxon>Nocardioides</taxon>
    </lineage>
</organism>
<reference evidence="4 5" key="1">
    <citation type="submission" date="2018-11" db="EMBL/GenBank/DDBJ databases">
        <authorList>
            <person name="Li F."/>
        </authorList>
    </citation>
    <scope>NUCLEOTIDE SEQUENCE [LARGE SCALE GENOMIC DNA]</scope>
    <source>
        <strain evidence="4 5">KIS18-7</strain>
    </source>
</reference>
<dbReference type="InterPro" id="IPR003829">
    <property type="entry name" value="Pirin_N_dom"/>
</dbReference>
<dbReference type="PANTHER" id="PTHR43212:SF3">
    <property type="entry name" value="QUERCETIN 2,3-DIOXYGENASE"/>
    <property type="match status" value="1"/>
</dbReference>
<dbReference type="Proteomes" id="UP000277094">
    <property type="component" value="Unassembled WGS sequence"/>
</dbReference>
<evidence type="ECO:0000313" key="5">
    <source>
        <dbReference type="Proteomes" id="UP000277094"/>
    </source>
</evidence>
<dbReference type="InterPro" id="IPR014710">
    <property type="entry name" value="RmlC-like_jellyroll"/>
</dbReference>
<accession>A0A3N0DJ71</accession>
<keyword evidence="5" id="KW-1185">Reference proteome</keyword>
<evidence type="ECO:0000256" key="2">
    <source>
        <dbReference type="RuleBase" id="RU003457"/>
    </source>
</evidence>